<dbReference type="AlphaFoldDB" id="A0A846N3M0"/>
<dbReference type="RefSeq" id="WP_167084392.1">
    <property type="nucleotide sequence ID" value="NZ_BAAADC010000001.1"/>
</dbReference>
<dbReference type="EMBL" id="JAASRM010000001">
    <property type="protein sequence ID" value="NIK90109.1"/>
    <property type="molecule type" value="Genomic_DNA"/>
</dbReference>
<organism evidence="2 3">
    <name type="scientific">Rhizomicrobium palustre</name>
    <dbReference type="NCBI Taxonomy" id="189966"/>
    <lineage>
        <taxon>Bacteria</taxon>
        <taxon>Pseudomonadati</taxon>
        <taxon>Pseudomonadota</taxon>
        <taxon>Alphaproteobacteria</taxon>
        <taxon>Micropepsales</taxon>
        <taxon>Micropepsaceae</taxon>
        <taxon>Rhizomicrobium</taxon>
    </lineage>
</organism>
<dbReference type="Proteomes" id="UP000570514">
    <property type="component" value="Unassembled WGS sequence"/>
</dbReference>
<evidence type="ECO:0000256" key="1">
    <source>
        <dbReference type="SAM" id="SignalP"/>
    </source>
</evidence>
<keyword evidence="1" id="KW-0732">Signal</keyword>
<dbReference type="PROSITE" id="PS51257">
    <property type="entry name" value="PROKAR_LIPOPROTEIN"/>
    <property type="match status" value="1"/>
</dbReference>
<sequence>MALHIRLPALSCIALLLLTGCSSETLFRSDFSPSTIGDPPAQTQPVGTLKVWGPGVTVVAAPPDASPSGKWVEITRTTSPTATPGIQGQFTRQAGDGIYTFSAVLYLPTGSNGPSTIQFERSGATDFKSFLHLDFMADNTVRIDDGYNGPNFGNFPRNKPFGVQVTLNINASPSAHIVLYGDGASGTADCTVLPPFRGDAHLFGAVRAWIGFPNEGTFDITNIVVTKRNN</sequence>
<feature type="signal peptide" evidence="1">
    <location>
        <begin position="1"/>
        <end position="27"/>
    </location>
</feature>
<proteinExistence type="predicted"/>
<gene>
    <name evidence="2" type="ORF">FHS83_003427</name>
</gene>
<evidence type="ECO:0000313" key="2">
    <source>
        <dbReference type="EMBL" id="NIK90109.1"/>
    </source>
</evidence>
<protein>
    <submittedName>
        <fullName evidence="2">Uncharacterized protein</fullName>
    </submittedName>
</protein>
<name>A0A846N3M0_9PROT</name>
<feature type="chain" id="PRO_5032986755" evidence="1">
    <location>
        <begin position="28"/>
        <end position="230"/>
    </location>
</feature>
<comment type="caution">
    <text evidence="2">The sequence shown here is derived from an EMBL/GenBank/DDBJ whole genome shotgun (WGS) entry which is preliminary data.</text>
</comment>
<evidence type="ECO:0000313" key="3">
    <source>
        <dbReference type="Proteomes" id="UP000570514"/>
    </source>
</evidence>
<accession>A0A846N3M0</accession>
<keyword evidence="3" id="KW-1185">Reference proteome</keyword>
<reference evidence="2 3" key="1">
    <citation type="submission" date="2020-03" db="EMBL/GenBank/DDBJ databases">
        <title>Genomic Encyclopedia of Type Strains, Phase IV (KMG-IV): sequencing the most valuable type-strain genomes for metagenomic binning, comparative biology and taxonomic classification.</title>
        <authorList>
            <person name="Goeker M."/>
        </authorList>
    </citation>
    <scope>NUCLEOTIDE SEQUENCE [LARGE SCALE GENOMIC DNA]</scope>
    <source>
        <strain evidence="2 3">DSM 19867</strain>
    </source>
</reference>